<evidence type="ECO:0000313" key="1">
    <source>
        <dbReference type="EMBL" id="CAD8070489.1"/>
    </source>
</evidence>
<accession>A0A8S1LTN0</accession>
<dbReference type="PANTHER" id="PTHR33706:SF1">
    <property type="entry name" value="TPR REPEAT PROTEIN"/>
    <property type="match status" value="1"/>
</dbReference>
<dbReference type="OrthoDB" id="320641at2759"/>
<name>A0A8S1LTN0_9CILI</name>
<evidence type="ECO:0000313" key="2">
    <source>
        <dbReference type="Proteomes" id="UP000692954"/>
    </source>
</evidence>
<reference evidence="1" key="1">
    <citation type="submission" date="2021-01" db="EMBL/GenBank/DDBJ databases">
        <authorList>
            <consortium name="Genoscope - CEA"/>
            <person name="William W."/>
        </authorList>
    </citation>
    <scope>NUCLEOTIDE SEQUENCE</scope>
</reference>
<keyword evidence="2" id="KW-1185">Reference proteome</keyword>
<sequence length="140" mass="16713">MYCNDEKEYKLIGGGSYDQEGNQKKIGKWVELDEGFNDDFASKQVTYNGEYNLNGMKVERWDTLFNKKQRININKLVVDNMMKKEIKKKIGKWVELDKKFGEIYKITLNGEYNMKGQKQGKWVIIYMNKNEIKGERNYHY</sequence>
<gene>
    <name evidence="1" type="ORF">PSON_ATCC_30995.1.T0270002</name>
</gene>
<dbReference type="EMBL" id="CAJJDN010000027">
    <property type="protein sequence ID" value="CAD8070489.1"/>
    <property type="molecule type" value="Genomic_DNA"/>
</dbReference>
<dbReference type="Proteomes" id="UP000692954">
    <property type="component" value="Unassembled WGS sequence"/>
</dbReference>
<dbReference type="AlphaFoldDB" id="A0A8S1LTN0"/>
<protein>
    <submittedName>
        <fullName evidence="1">Uncharacterized protein</fullName>
    </submittedName>
</protein>
<proteinExistence type="predicted"/>
<organism evidence="1 2">
    <name type="scientific">Paramecium sonneborni</name>
    <dbReference type="NCBI Taxonomy" id="65129"/>
    <lineage>
        <taxon>Eukaryota</taxon>
        <taxon>Sar</taxon>
        <taxon>Alveolata</taxon>
        <taxon>Ciliophora</taxon>
        <taxon>Intramacronucleata</taxon>
        <taxon>Oligohymenophorea</taxon>
        <taxon>Peniculida</taxon>
        <taxon>Parameciidae</taxon>
        <taxon>Paramecium</taxon>
    </lineage>
</organism>
<comment type="caution">
    <text evidence="1">The sequence shown here is derived from an EMBL/GenBank/DDBJ whole genome shotgun (WGS) entry which is preliminary data.</text>
</comment>
<dbReference type="PANTHER" id="PTHR33706">
    <property type="entry name" value="MORN VARIANT REPEAT PROTEIN"/>
    <property type="match status" value="1"/>
</dbReference>